<evidence type="ECO:0000256" key="4">
    <source>
        <dbReference type="ARBA" id="ARBA00022692"/>
    </source>
</evidence>
<evidence type="ECO:0000256" key="3">
    <source>
        <dbReference type="ARBA" id="ARBA00022452"/>
    </source>
</evidence>
<sequence>MKTKFNGILTLFIAFVVQISFAQQKTISGTVSDSSGSLPGVSVVIKGGTVGTETDFDGKYSIKASSGDILVFRYLGYKTVERTVGNSNSISIILKEDANVLDEIVVTGYGSTTKRSFTGTVKVVKAQELEKKNFANVTQALTGEIAGVNVINTSGQPGTVATVRIRGFGSVNGNRAPLYVVDGVPLSGTINAVNPSDIESTTVLKDATATAIYGSRGANGVILITTKSGKSGVSNIEVDFKTGVNFQNIGDYDVITDPDEYLELSWLALKNSKPTNSTLTDAEYANANLFGGASIDPNYNYYTTNDVSQIIDPTTGRVRSGATRRYTPENWRDFAFQSSIRTEANVKMSGGNDKTRYFSSFGYLDDVGFISNSSFERISTRLNVTHKPVDWITANSNIAYTYGETTQNGQGSSSNSVFWFVNSIPSIYPLFLRDTNGDFIDEPRYGGNVYDYGDTYSRGFGLGTNAIADAIYNLDQNKRYTFNGNFSVKLKLFEGLTFESKYGVMHFSRIDNNVNNPFYGALSTAQGRINQVKDSRLTQNLLNLFNYTKDFGNHNINLILAHETNQSDYETSTVSKEKVVNLANGLTSLDNYIIGPNPPSGFTTKRSLESYFGQANYGYDNKYYFTASLRRDGSSRFANNKWGTFGSVGASWVVSKESFMEKADFVNFLKVKASYGLIGDQAGVDLFSGQNTYSINNLGGEIALGVNAIQDPNLTWETSKILQFGTEFTLFNNTIDGAIDYYIKDTEDLIFDRRIGPSIGDALIRTNDGVLRNSGLEFDITAHLIKKENFSFDFSINGAFLDNELITMPIEPATGLPKILDQNGNYGRAGGRSIFDFYLREWAGVNPTNGNAMWNLYYHDANSNGNLDTGEEIASLTEYLNTNPNNAISQTTTETYSDATEKFIDKSAIPTVNGAFKLAAKIYDFDISTQFVYSLGGYSYDNRYAGLMSNSQVGNANYSVDIRNSWQNPGDITDVPKLQNGLNPQVNSASSRFVTSTDHLALNNFRVGYTVPQKFLGKVGLSSMNLWLSGDNLFLLSTRQGFDPRISQTGNNSVYNYSLLSTMTLGIRVKF</sequence>
<keyword evidence="14" id="KW-1185">Reference proteome</keyword>
<dbReference type="InterPro" id="IPR039426">
    <property type="entry name" value="TonB-dep_rcpt-like"/>
</dbReference>
<evidence type="ECO:0000259" key="12">
    <source>
        <dbReference type="Pfam" id="PF07715"/>
    </source>
</evidence>
<dbReference type="InterPro" id="IPR036942">
    <property type="entry name" value="Beta-barrel_TonB_sf"/>
</dbReference>
<comment type="caution">
    <text evidence="13">The sequence shown here is derived from an EMBL/GenBank/DDBJ whole genome shotgun (WGS) entry which is preliminary data.</text>
</comment>
<dbReference type="PROSITE" id="PS52016">
    <property type="entry name" value="TONB_DEPENDENT_REC_3"/>
    <property type="match status" value="1"/>
</dbReference>
<dbReference type="EMBL" id="MSCN01000001">
    <property type="protein sequence ID" value="PQJ79210.1"/>
    <property type="molecule type" value="Genomic_DNA"/>
</dbReference>
<keyword evidence="5 9" id="KW-0798">TonB box</keyword>
<dbReference type="NCBIfam" id="TIGR04056">
    <property type="entry name" value="OMP_RagA_SusC"/>
    <property type="match status" value="1"/>
</dbReference>
<dbReference type="GO" id="GO:0009279">
    <property type="term" value="C:cell outer membrane"/>
    <property type="evidence" value="ECO:0007669"/>
    <property type="project" value="UniProtKB-SubCell"/>
</dbReference>
<dbReference type="SUPFAM" id="SSF49464">
    <property type="entry name" value="Carboxypeptidase regulatory domain-like"/>
    <property type="match status" value="1"/>
</dbReference>
<feature type="domain" description="TonB-dependent receptor plug" evidence="12">
    <location>
        <begin position="114"/>
        <end position="221"/>
    </location>
</feature>
<evidence type="ECO:0000256" key="7">
    <source>
        <dbReference type="ARBA" id="ARBA00023237"/>
    </source>
</evidence>
<name>A0A2S7WNN6_9FLAO</name>
<evidence type="ECO:0000256" key="2">
    <source>
        <dbReference type="ARBA" id="ARBA00022448"/>
    </source>
</evidence>
<dbReference type="Gene3D" id="2.170.130.10">
    <property type="entry name" value="TonB-dependent receptor, plug domain"/>
    <property type="match status" value="1"/>
</dbReference>
<keyword evidence="7 8" id="KW-0998">Cell outer membrane</keyword>
<evidence type="ECO:0000256" key="5">
    <source>
        <dbReference type="ARBA" id="ARBA00023077"/>
    </source>
</evidence>
<feature type="chain" id="PRO_5015547172" evidence="10">
    <location>
        <begin position="23"/>
        <end position="1071"/>
    </location>
</feature>
<comment type="subcellular location">
    <subcellularLocation>
        <location evidence="1 8">Cell outer membrane</location>
        <topology evidence="1 8">Multi-pass membrane protein</topology>
    </subcellularLocation>
</comment>
<feature type="signal peptide" evidence="10">
    <location>
        <begin position="1"/>
        <end position="22"/>
    </location>
</feature>
<keyword evidence="2 8" id="KW-0813">Transport</keyword>
<proteinExistence type="inferred from homology"/>
<evidence type="ECO:0000256" key="1">
    <source>
        <dbReference type="ARBA" id="ARBA00004571"/>
    </source>
</evidence>
<comment type="similarity">
    <text evidence="8 9">Belongs to the TonB-dependent receptor family.</text>
</comment>
<dbReference type="OrthoDB" id="9768177at2"/>
<dbReference type="Pfam" id="PF13715">
    <property type="entry name" value="CarbopepD_reg_2"/>
    <property type="match status" value="1"/>
</dbReference>
<dbReference type="InterPro" id="IPR023997">
    <property type="entry name" value="TonB-dep_OMP_SusC/RagA_CS"/>
</dbReference>
<protein>
    <submittedName>
        <fullName evidence="13">SusC/RagA family TonB-linked outer membrane protein</fullName>
    </submittedName>
</protein>
<dbReference type="AlphaFoldDB" id="A0A2S7WNN6"/>
<evidence type="ECO:0000313" key="14">
    <source>
        <dbReference type="Proteomes" id="UP000238882"/>
    </source>
</evidence>
<dbReference type="FunFam" id="2.170.130.10:FF:000008">
    <property type="entry name" value="SusC/RagA family TonB-linked outer membrane protein"/>
    <property type="match status" value="1"/>
</dbReference>
<dbReference type="RefSeq" id="WP_105015807.1">
    <property type="nucleotide sequence ID" value="NZ_MSCN01000001.1"/>
</dbReference>
<evidence type="ECO:0000259" key="11">
    <source>
        <dbReference type="Pfam" id="PF00593"/>
    </source>
</evidence>
<dbReference type="InterPro" id="IPR000531">
    <property type="entry name" value="Beta-barrel_TonB"/>
</dbReference>
<dbReference type="NCBIfam" id="TIGR04057">
    <property type="entry name" value="SusC_RagA_signa"/>
    <property type="match status" value="1"/>
</dbReference>
<organism evidence="13 14">
    <name type="scientific">Polaribacter porphyrae</name>
    <dbReference type="NCBI Taxonomy" id="1137780"/>
    <lineage>
        <taxon>Bacteria</taxon>
        <taxon>Pseudomonadati</taxon>
        <taxon>Bacteroidota</taxon>
        <taxon>Flavobacteriia</taxon>
        <taxon>Flavobacteriales</taxon>
        <taxon>Flavobacteriaceae</taxon>
    </lineage>
</organism>
<dbReference type="InterPro" id="IPR008969">
    <property type="entry name" value="CarboxyPept-like_regulatory"/>
</dbReference>
<reference evidence="13 14" key="1">
    <citation type="submission" date="2016-12" db="EMBL/GenBank/DDBJ databases">
        <title>Trade-off between light-utilization and light-protection in marine flavobacteria.</title>
        <authorList>
            <person name="Kumagai Y."/>
            <person name="Yoshizawa S."/>
            <person name="Kogure K."/>
            <person name="Iwasaki W."/>
        </authorList>
    </citation>
    <scope>NUCLEOTIDE SEQUENCE [LARGE SCALE GENOMIC DNA]</scope>
    <source>
        <strain evidence="13 14">NBRC 108759</strain>
    </source>
</reference>
<feature type="domain" description="TonB-dependent receptor-like beta-barrel" evidence="11">
    <location>
        <begin position="443"/>
        <end position="799"/>
    </location>
</feature>
<dbReference type="InterPro" id="IPR012910">
    <property type="entry name" value="Plug_dom"/>
</dbReference>
<dbReference type="Proteomes" id="UP000238882">
    <property type="component" value="Unassembled WGS sequence"/>
</dbReference>
<dbReference type="Pfam" id="PF00593">
    <property type="entry name" value="TonB_dep_Rec_b-barrel"/>
    <property type="match status" value="1"/>
</dbReference>
<dbReference type="Gene3D" id="2.40.170.20">
    <property type="entry name" value="TonB-dependent receptor, beta-barrel domain"/>
    <property type="match status" value="1"/>
</dbReference>
<evidence type="ECO:0000256" key="9">
    <source>
        <dbReference type="RuleBase" id="RU003357"/>
    </source>
</evidence>
<dbReference type="Pfam" id="PF07715">
    <property type="entry name" value="Plug"/>
    <property type="match status" value="1"/>
</dbReference>
<dbReference type="SUPFAM" id="SSF56935">
    <property type="entry name" value="Porins"/>
    <property type="match status" value="1"/>
</dbReference>
<dbReference type="InterPro" id="IPR023996">
    <property type="entry name" value="TonB-dep_OMP_SusC/RagA"/>
</dbReference>
<keyword evidence="3 8" id="KW-1134">Transmembrane beta strand</keyword>
<keyword evidence="4 8" id="KW-0812">Transmembrane</keyword>
<gene>
    <name evidence="13" type="ORF">BTO18_08510</name>
</gene>
<evidence type="ECO:0000256" key="8">
    <source>
        <dbReference type="PROSITE-ProRule" id="PRU01360"/>
    </source>
</evidence>
<dbReference type="InterPro" id="IPR037066">
    <property type="entry name" value="Plug_dom_sf"/>
</dbReference>
<evidence type="ECO:0000313" key="13">
    <source>
        <dbReference type="EMBL" id="PQJ79210.1"/>
    </source>
</evidence>
<evidence type="ECO:0000256" key="10">
    <source>
        <dbReference type="SAM" id="SignalP"/>
    </source>
</evidence>
<accession>A0A2S7WNN6</accession>
<keyword evidence="6 8" id="KW-0472">Membrane</keyword>
<evidence type="ECO:0000256" key="6">
    <source>
        <dbReference type="ARBA" id="ARBA00023136"/>
    </source>
</evidence>
<keyword evidence="10" id="KW-0732">Signal</keyword>